<sequence length="94" mass="10338">MERFGVHGDLDACVLFWPAEEFAQLLERWPTVVGAYGDDHGGHLRQVERTLRELSDQGPPAWRSETGHRQPVGKRMLDAAHQSGPTAHAPGAGD</sequence>
<organism evidence="2 3">
    <name type="scientific">Streptomyces camelliae</name>
    <dbReference type="NCBI Taxonomy" id="3004093"/>
    <lineage>
        <taxon>Bacteria</taxon>
        <taxon>Bacillati</taxon>
        <taxon>Actinomycetota</taxon>
        <taxon>Actinomycetes</taxon>
        <taxon>Kitasatosporales</taxon>
        <taxon>Streptomycetaceae</taxon>
        <taxon>Streptomyces</taxon>
    </lineage>
</organism>
<protein>
    <submittedName>
        <fullName evidence="2">Uncharacterized protein</fullName>
    </submittedName>
</protein>
<feature type="region of interest" description="Disordered" evidence="1">
    <location>
        <begin position="53"/>
        <end position="94"/>
    </location>
</feature>
<proteinExistence type="predicted"/>
<dbReference type="EMBL" id="CP115300">
    <property type="protein sequence ID" value="WBO69524.1"/>
    <property type="molecule type" value="Genomic_DNA"/>
</dbReference>
<gene>
    <name evidence="2" type="ORF">O1G22_32520</name>
</gene>
<evidence type="ECO:0000313" key="2">
    <source>
        <dbReference type="EMBL" id="WBO69524.1"/>
    </source>
</evidence>
<evidence type="ECO:0000256" key="1">
    <source>
        <dbReference type="SAM" id="MobiDB-lite"/>
    </source>
</evidence>
<dbReference type="Proteomes" id="UP001212326">
    <property type="component" value="Chromosome"/>
</dbReference>
<evidence type="ECO:0000313" key="3">
    <source>
        <dbReference type="Proteomes" id="UP001212326"/>
    </source>
</evidence>
<keyword evidence="3" id="KW-1185">Reference proteome</keyword>
<reference evidence="2 3" key="1">
    <citation type="submission" date="2022-12" db="EMBL/GenBank/DDBJ databases">
        <authorList>
            <person name="Mo P."/>
        </authorList>
    </citation>
    <scope>NUCLEOTIDE SEQUENCE [LARGE SCALE GENOMIC DNA]</scope>
    <source>
        <strain evidence="2 3">HUAS 2-6</strain>
    </source>
</reference>
<name>A0ABY7PHT5_9ACTN</name>
<dbReference type="RefSeq" id="WP_270086705.1">
    <property type="nucleotide sequence ID" value="NZ_CP115300.1"/>
</dbReference>
<accession>A0ABY7PHT5</accession>